<gene>
    <name evidence="2" type="ORF">T310_10148</name>
</gene>
<sequence length="103" mass="10863">YASSIYILYMLLRTHGHHPLSRLVVIVIGDSDLLRLVDGGIVGAALAQDAAAIAAVVIVVVVVLGRVLDDRLGRAHGIHAVVVRRVLFVTAIPARQLDAALGV</sequence>
<feature type="transmembrane region" description="Helical" evidence="1">
    <location>
        <begin position="41"/>
        <end position="64"/>
    </location>
</feature>
<feature type="non-terminal residue" evidence="2">
    <location>
        <position position="1"/>
    </location>
</feature>
<proteinExistence type="predicted"/>
<keyword evidence="1" id="KW-0812">Transmembrane</keyword>
<dbReference type="EMBL" id="LASV01000800">
    <property type="protein sequence ID" value="KKA16262.1"/>
    <property type="molecule type" value="Genomic_DNA"/>
</dbReference>
<accession>A0A0F4YDH1</accession>
<protein>
    <submittedName>
        <fullName evidence="2">Uncharacterized protein</fullName>
    </submittedName>
</protein>
<organism evidence="2 3">
    <name type="scientific">Rasamsonia emersonii (strain ATCC 16479 / CBS 393.64 / IMI 116815)</name>
    <dbReference type="NCBI Taxonomy" id="1408163"/>
    <lineage>
        <taxon>Eukaryota</taxon>
        <taxon>Fungi</taxon>
        <taxon>Dikarya</taxon>
        <taxon>Ascomycota</taxon>
        <taxon>Pezizomycotina</taxon>
        <taxon>Eurotiomycetes</taxon>
        <taxon>Eurotiomycetidae</taxon>
        <taxon>Eurotiales</taxon>
        <taxon>Trichocomaceae</taxon>
        <taxon>Rasamsonia</taxon>
    </lineage>
</organism>
<dbReference type="GeneID" id="25313215"/>
<dbReference type="Proteomes" id="UP000053958">
    <property type="component" value="Unassembled WGS sequence"/>
</dbReference>
<evidence type="ECO:0000313" key="3">
    <source>
        <dbReference type="Proteomes" id="UP000053958"/>
    </source>
</evidence>
<keyword evidence="3" id="KW-1185">Reference proteome</keyword>
<comment type="caution">
    <text evidence="2">The sequence shown here is derived from an EMBL/GenBank/DDBJ whole genome shotgun (WGS) entry which is preliminary data.</text>
</comment>
<keyword evidence="1" id="KW-0472">Membrane</keyword>
<evidence type="ECO:0000256" key="1">
    <source>
        <dbReference type="SAM" id="Phobius"/>
    </source>
</evidence>
<name>A0A0F4YDH1_RASE3</name>
<evidence type="ECO:0000313" key="2">
    <source>
        <dbReference type="EMBL" id="KKA16262.1"/>
    </source>
</evidence>
<keyword evidence="1" id="KW-1133">Transmembrane helix</keyword>
<dbReference type="AlphaFoldDB" id="A0A0F4YDH1"/>
<reference evidence="2 3" key="1">
    <citation type="submission" date="2015-04" db="EMBL/GenBank/DDBJ databases">
        <authorList>
            <person name="Heijne W.H."/>
            <person name="Fedorova N.D."/>
            <person name="Nierman W.C."/>
            <person name="Vollebregt A.W."/>
            <person name="Zhao Z."/>
            <person name="Wu L."/>
            <person name="Kumar M."/>
            <person name="Stam H."/>
            <person name="van den Berg M.A."/>
            <person name="Pel H.J."/>
        </authorList>
    </citation>
    <scope>NUCLEOTIDE SEQUENCE [LARGE SCALE GENOMIC DNA]</scope>
    <source>
        <strain evidence="2 3">CBS 393.64</strain>
    </source>
</reference>
<dbReference type="RefSeq" id="XP_013322874.1">
    <property type="nucleotide sequence ID" value="XM_013467420.1"/>
</dbReference>